<dbReference type="InterPro" id="IPR050942">
    <property type="entry name" value="F-box_BR-signaling"/>
</dbReference>
<proteinExistence type="predicted"/>
<dbReference type="EMBL" id="JACGCM010002299">
    <property type="protein sequence ID" value="KAF6141779.1"/>
    <property type="molecule type" value="Genomic_DNA"/>
</dbReference>
<evidence type="ECO:0000313" key="3">
    <source>
        <dbReference type="Proteomes" id="UP000541444"/>
    </source>
</evidence>
<dbReference type="PANTHER" id="PTHR44259:SF114">
    <property type="entry name" value="OS06G0707300 PROTEIN"/>
    <property type="match status" value="1"/>
</dbReference>
<organism evidence="2 3">
    <name type="scientific">Kingdonia uniflora</name>
    <dbReference type="NCBI Taxonomy" id="39325"/>
    <lineage>
        <taxon>Eukaryota</taxon>
        <taxon>Viridiplantae</taxon>
        <taxon>Streptophyta</taxon>
        <taxon>Embryophyta</taxon>
        <taxon>Tracheophyta</taxon>
        <taxon>Spermatophyta</taxon>
        <taxon>Magnoliopsida</taxon>
        <taxon>Ranunculales</taxon>
        <taxon>Circaeasteraceae</taxon>
        <taxon>Kingdonia</taxon>
    </lineage>
</organism>
<evidence type="ECO:0000259" key="1">
    <source>
        <dbReference type="Pfam" id="PF03478"/>
    </source>
</evidence>
<sequence>YSHTLKKPRKKRVKFLSGIFHLHGLFELVGFTGSSKASIAVEPRRLPGLMVPGTSKTHRRFLSLEQGIGGAENQEEELLCVPKNHYCCGSTNGWLVHIDDKYDMHLCNPFSGVQFQLPSATTLLPPHKAYRAFSKYYVKKAIVSSDPTTLGSETLVLVIYLGECPRLAFCKLGDKAWTPIESPVRTRSHWDALFHKGQFYALYHPGAVAICDIGRFHVRLIEYASPRTSQIYHIQEYLVESAGELYLISRTCWDFPWPTPKEYIERVDGSAVKFEVFKLEKPKNEWVEVKNIGDNAFFVGYNTSFSLAVSSNTSGCKRNCIYFTNDNQPYPDLPYRGCDVGVFYLETQKFEILYRQDSSMSRPTPVWVNPSPFKYHLSRPSLVSDWLRSFLSYSRTTHNFLRLTAVGRQQILGLMVPGKIKTHRRLLSLEQWREGAKIKKPVLLHVPHRHYCCGTTQGWLVFTDNSNDMHLYNSFSGVKLQLPSAKTLPPPQENYRDFSKYYVQKATVSHDLTTSGSEALVLVIYQGAPPRLAFCRLGDRTDVKLIELASPPPSEFYMNDRYLVESAGELYHVSGNRVDFPYPTKKRNLRNANGTEIKFEVFKLLNHNNKWVRVASIGDQAFFVGYNTSFSLKVYWDIPGCKRNCIYFTNASIPYPEGGIHGCDVGVFHLETQKFEILYRKECTLPVPPPMWVTPPPL</sequence>
<dbReference type="Pfam" id="PF03478">
    <property type="entry name" value="Beta-prop_KIB1-4"/>
    <property type="match status" value="3"/>
</dbReference>
<comment type="caution">
    <text evidence="2">The sequence shown here is derived from an EMBL/GenBank/DDBJ whole genome shotgun (WGS) entry which is preliminary data.</text>
</comment>
<reference evidence="2 3" key="1">
    <citation type="journal article" date="2020" name="IScience">
        <title>Genome Sequencing of the Endangered Kingdonia uniflora (Circaeasteraceae, Ranunculales) Reveals Potential Mechanisms of Evolutionary Specialization.</title>
        <authorList>
            <person name="Sun Y."/>
            <person name="Deng T."/>
            <person name="Zhang A."/>
            <person name="Moore M.J."/>
            <person name="Landis J.B."/>
            <person name="Lin N."/>
            <person name="Zhang H."/>
            <person name="Zhang X."/>
            <person name="Huang J."/>
            <person name="Zhang X."/>
            <person name="Sun H."/>
            <person name="Wang H."/>
        </authorList>
    </citation>
    <scope>NUCLEOTIDE SEQUENCE [LARGE SCALE GENOMIC DNA]</scope>
    <source>
        <strain evidence="2">TB1705</strain>
        <tissue evidence="2">Leaf</tissue>
    </source>
</reference>
<dbReference type="Proteomes" id="UP000541444">
    <property type="component" value="Unassembled WGS sequence"/>
</dbReference>
<keyword evidence="3" id="KW-1185">Reference proteome</keyword>
<name>A0A7J7LGW3_9MAGN</name>
<dbReference type="OrthoDB" id="642536at2759"/>
<dbReference type="InterPro" id="IPR005174">
    <property type="entry name" value="KIB1-4_b-propeller"/>
</dbReference>
<feature type="domain" description="KIB1-4 beta-propeller" evidence="1">
    <location>
        <begin position="82"/>
        <end position="343"/>
    </location>
</feature>
<dbReference type="PANTHER" id="PTHR44259">
    <property type="entry name" value="OS07G0183000 PROTEIN-RELATED"/>
    <property type="match status" value="1"/>
</dbReference>
<protein>
    <recommendedName>
        <fullName evidence="1">KIB1-4 beta-propeller domain-containing protein</fullName>
    </recommendedName>
</protein>
<feature type="non-terminal residue" evidence="2">
    <location>
        <position position="1"/>
    </location>
</feature>
<accession>A0A7J7LGW3</accession>
<gene>
    <name evidence="2" type="ORF">GIB67_027957</name>
</gene>
<feature type="domain" description="KIB1-4 beta-propeller" evidence="1">
    <location>
        <begin position="552"/>
        <end position="668"/>
    </location>
</feature>
<dbReference type="AlphaFoldDB" id="A0A7J7LGW3"/>
<evidence type="ECO:0000313" key="2">
    <source>
        <dbReference type="EMBL" id="KAF6141779.1"/>
    </source>
</evidence>
<feature type="domain" description="KIB1-4 beta-propeller" evidence="1">
    <location>
        <begin position="444"/>
        <end position="540"/>
    </location>
</feature>